<reference evidence="4" key="2">
    <citation type="submission" date="2016-05" db="EMBL/GenBank/DDBJ databases">
        <authorList>
            <person name="Naeem Raeece"/>
        </authorList>
    </citation>
    <scope>NUCLEOTIDE SEQUENCE [LARGE SCALE GENOMIC DNA]</scope>
</reference>
<dbReference type="AlphaFoldDB" id="A0A1A8YLV5"/>
<proteinExistence type="predicted"/>
<evidence type="ECO:0000256" key="1">
    <source>
        <dbReference type="SAM" id="MobiDB-lite"/>
    </source>
</evidence>
<feature type="region of interest" description="Disordered" evidence="1">
    <location>
        <begin position="136"/>
        <end position="172"/>
    </location>
</feature>
<protein>
    <submittedName>
        <fullName evidence="3">Uncharacterized protein</fullName>
    </submittedName>
</protein>
<feature type="compositionally biased region" description="Low complexity" evidence="1">
    <location>
        <begin position="33"/>
        <end position="42"/>
    </location>
</feature>
<feature type="compositionally biased region" description="Basic and acidic residues" evidence="1">
    <location>
        <begin position="43"/>
        <end position="52"/>
    </location>
</feature>
<sequence length="270" mass="31736">MKSVHDLEDVKPEKDEEIVLNDEDFRSKSDVYGSGSSDASSGEGKRQEGEKNDIFLRVDSKKDFFFLHGKEDKITQENYLEKILLKEKKNNKSVSKEIDLLINSYRYANTHPDKFIECFFNDKEKKADFVKTYDQHGDNENVENNRNGHLKEVDDSRNGSNTHMQRPENYGDISKVKDGVEPEFNAMTNTSMALKMWSLKLGLLRESDMHLDNKELINLFLKNKKFRRVLKFYNVNTKDISIPVIYKITKLLYFERPFPRKEQTRKLNMN</sequence>
<dbReference type="EMBL" id="FLRD01000030">
    <property type="protein sequence ID" value="SBT32008.1"/>
    <property type="molecule type" value="Genomic_DNA"/>
</dbReference>
<evidence type="ECO:0000313" key="2">
    <source>
        <dbReference type="EMBL" id="SBT32008.1"/>
    </source>
</evidence>
<evidence type="ECO:0000313" key="5">
    <source>
        <dbReference type="Proteomes" id="UP000078555"/>
    </source>
</evidence>
<organism evidence="3 4">
    <name type="scientific">Plasmodium ovale wallikeri</name>
    <dbReference type="NCBI Taxonomy" id="864142"/>
    <lineage>
        <taxon>Eukaryota</taxon>
        <taxon>Sar</taxon>
        <taxon>Alveolata</taxon>
        <taxon>Apicomplexa</taxon>
        <taxon>Aconoidasida</taxon>
        <taxon>Haemosporida</taxon>
        <taxon>Plasmodiidae</taxon>
        <taxon>Plasmodium</taxon>
        <taxon>Plasmodium (Plasmodium)</taxon>
    </lineage>
</organism>
<evidence type="ECO:0000313" key="3">
    <source>
        <dbReference type="EMBL" id="SBT32552.1"/>
    </source>
</evidence>
<dbReference type="Proteomes" id="UP000078555">
    <property type="component" value="Unassembled WGS sequence"/>
</dbReference>
<dbReference type="Proteomes" id="UP000078550">
    <property type="component" value="Unassembled WGS sequence"/>
</dbReference>
<gene>
    <name evidence="2" type="ORF">POVWA1_010010</name>
    <name evidence="3" type="ORF">POVWA2_010220</name>
</gene>
<dbReference type="EMBL" id="FLRE01000038">
    <property type="protein sequence ID" value="SBT32552.1"/>
    <property type="molecule type" value="Genomic_DNA"/>
</dbReference>
<reference evidence="5" key="3">
    <citation type="submission" date="2016-05" db="EMBL/GenBank/DDBJ databases">
        <authorList>
            <person name="Naeem R."/>
        </authorList>
    </citation>
    <scope>NUCLEOTIDE SEQUENCE [LARGE SCALE GENOMIC DNA]</scope>
</reference>
<reference evidence="3" key="1">
    <citation type="submission" date="2016-05" db="EMBL/GenBank/DDBJ databases">
        <authorList>
            <person name="Lavstsen T."/>
            <person name="Jespersen J.S."/>
        </authorList>
    </citation>
    <scope>NUCLEOTIDE SEQUENCE [LARGE SCALE GENOMIC DNA]</scope>
</reference>
<feature type="region of interest" description="Disordered" evidence="1">
    <location>
        <begin position="1"/>
        <end position="52"/>
    </location>
</feature>
<feature type="compositionally biased region" description="Basic and acidic residues" evidence="1">
    <location>
        <begin position="1"/>
        <end position="14"/>
    </location>
</feature>
<name>A0A1A8YLV5_PLAOA</name>
<keyword evidence="5" id="KW-1185">Reference proteome</keyword>
<evidence type="ECO:0000313" key="4">
    <source>
        <dbReference type="Proteomes" id="UP000078550"/>
    </source>
</evidence>
<accession>A0A1A8YLV5</accession>